<gene>
    <name evidence="9" type="ORF">RIB2604_01707670</name>
</gene>
<keyword evidence="4 6" id="KW-1133">Transmembrane helix</keyword>
<dbReference type="PANTHER" id="PTHR48022">
    <property type="entry name" value="PLASTIDIC GLUCOSE TRANSPORTER 4"/>
    <property type="match status" value="1"/>
</dbReference>
<accession>A0A146FCP7</accession>
<evidence type="ECO:0000256" key="3">
    <source>
        <dbReference type="ARBA" id="ARBA00022692"/>
    </source>
</evidence>
<comment type="similarity">
    <text evidence="2">Belongs to the major facilitator superfamily. Sugar transporter (TC 2.A.1.1) family.</text>
</comment>
<evidence type="ECO:0000256" key="1">
    <source>
        <dbReference type="ARBA" id="ARBA00004141"/>
    </source>
</evidence>
<dbReference type="PROSITE" id="PS50850">
    <property type="entry name" value="MFS"/>
    <property type="match status" value="1"/>
</dbReference>
<evidence type="ECO:0000256" key="6">
    <source>
        <dbReference type="SAM" id="Phobius"/>
    </source>
</evidence>
<keyword evidence="5 6" id="KW-0472">Membrane</keyword>
<dbReference type="PANTHER" id="PTHR48022:SF1">
    <property type="entry name" value="SUGAR TRANSPORTER, PUTATIVE (AFU_ORTHOLOGUE AFUA_5G06720)-RELATED"/>
    <property type="match status" value="1"/>
</dbReference>
<dbReference type="VEuPathDB" id="FungiDB:ASPFODRAFT_58124"/>
<feature type="transmembrane region" description="Helical" evidence="6">
    <location>
        <begin position="256"/>
        <end position="276"/>
    </location>
</feature>
<feature type="chain" id="PRO_5007523911" evidence="7">
    <location>
        <begin position="22"/>
        <end position="288"/>
    </location>
</feature>
<evidence type="ECO:0000313" key="9">
    <source>
        <dbReference type="EMBL" id="GAT23628.1"/>
    </source>
</evidence>
<evidence type="ECO:0000256" key="7">
    <source>
        <dbReference type="SAM" id="SignalP"/>
    </source>
</evidence>
<evidence type="ECO:0000256" key="5">
    <source>
        <dbReference type="ARBA" id="ARBA00023136"/>
    </source>
</evidence>
<dbReference type="InterPro" id="IPR005829">
    <property type="entry name" value="Sugar_transporter_CS"/>
</dbReference>
<keyword evidence="3 6" id="KW-0812">Transmembrane</keyword>
<dbReference type="Gene3D" id="1.20.1250.20">
    <property type="entry name" value="MFS general substrate transporter like domains"/>
    <property type="match status" value="1"/>
</dbReference>
<evidence type="ECO:0000259" key="8">
    <source>
        <dbReference type="PROSITE" id="PS50850"/>
    </source>
</evidence>
<evidence type="ECO:0000256" key="4">
    <source>
        <dbReference type="ARBA" id="ARBA00022989"/>
    </source>
</evidence>
<reference evidence="10" key="2">
    <citation type="submission" date="2016-02" db="EMBL/GenBank/DDBJ databases">
        <title>Genome sequencing of Aspergillus luchuensis NBRC 4314.</title>
        <authorList>
            <person name="Yamada O."/>
        </authorList>
    </citation>
    <scope>NUCLEOTIDE SEQUENCE [LARGE SCALE GENOMIC DNA]</scope>
    <source>
        <strain evidence="10">RIB 2604</strain>
    </source>
</reference>
<dbReference type="InterPro" id="IPR020846">
    <property type="entry name" value="MFS_dom"/>
</dbReference>
<evidence type="ECO:0000256" key="2">
    <source>
        <dbReference type="ARBA" id="ARBA00010992"/>
    </source>
</evidence>
<dbReference type="GO" id="GO:0005351">
    <property type="term" value="F:carbohydrate:proton symporter activity"/>
    <property type="evidence" value="ECO:0007669"/>
    <property type="project" value="TreeGrafter"/>
</dbReference>
<dbReference type="EMBL" id="BCWF01000017">
    <property type="protein sequence ID" value="GAT23628.1"/>
    <property type="molecule type" value="Genomic_DNA"/>
</dbReference>
<feature type="signal peptide" evidence="7">
    <location>
        <begin position="1"/>
        <end position="21"/>
    </location>
</feature>
<proteinExistence type="inferred from homology"/>
<dbReference type="InterPro" id="IPR050360">
    <property type="entry name" value="MFS_Sugar_Transporters"/>
</dbReference>
<dbReference type="GO" id="GO:0016020">
    <property type="term" value="C:membrane"/>
    <property type="evidence" value="ECO:0007669"/>
    <property type="project" value="UniProtKB-SubCell"/>
</dbReference>
<dbReference type="PROSITE" id="PS00217">
    <property type="entry name" value="SUGAR_TRANSPORT_2"/>
    <property type="match status" value="1"/>
</dbReference>
<comment type="caution">
    <text evidence="9">The sequence shown here is derived from an EMBL/GenBank/DDBJ whole genome shotgun (WGS) entry which is preliminary data.</text>
</comment>
<feature type="transmembrane region" description="Helical" evidence="6">
    <location>
        <begin position="78"/>
        <end position="97"/>
    </location>
</feature>
<keyword evidence="7" id="KW-0732">Signal</keyword>
<dbReference type="InterPro" id="IPR005828">
    <property type="entry name" value="MFS_sugar_transport-like"/>
</dbReference>
<feature type="transmembrane region" description="Helical" evidence="6">
    <location>
        <begin position="112"/>
        <end position="131"/>
    </location>
</feature>
<comment type="subcellular location">
    <subcellularLocation>
        <location evidence="1">Membrane</location>
        <topology evidence="1">Multi-pass membrane protein</topology>
    </subcellularLocation>
</comment>
<evidence type="ECO:0000313" key="10">
    <source>
        <dbReference type="Proteomes" id="UP000075230"/>
    </source>
</evidence>
<keyword evidence="9" id="KW-0762">Sugar transport</keyword>
<protein>
    <submittedName>
        <fullName evidence="9">MFS sugar transporter</fullName>
    </submittedName>
</protein>
<dbReference type="AlphaFoldDB" id="A0A146FCP7"/>
<dbReference type="Proteomes" id="UP000075230">
    <property type="component" value="Unassembled WGS sequence"/>
</dbReference>
<dbReference type="InterPro" id="IPR036259">
    <property type="entry name" value="MFS_trans_sf"/>
</dbReference>
<sequence length="288" mass="32165">MYGRGLSLRLAIMFTCQAAFALFDANGALQIGATVQTSSYSKAQLLVSRLFTGIGIGIMTTTVPVYQAELCEARKRGMYVCTQPLAVGVGITIAYWYDYGMSYVDGPINWRLPIASQVIIAILVIILILGLPENPRWLCRQHRRQEALQVLSDFFDLPLDHPTVTQEAENIFRAIDDGRPEYKWSEIFKKDELHTGRRILLAYGLQFTNQMGGAPLIVVLRNSGPSPPQQQSADRVTVGAFYPIFYSDRLGRRSPMMWGSFGLFVCLLMISILLSFKGKPGVWLGIQS</sequence>
<dbReference type="SUPFAM" id="SSF103473">
    <property type="entry name" value="MFS general substrate transporter"/>
    <property type="match status" value="1"/>
</dbReference>
<dbReference type="Pfam" id="PF00083">
    <property type="entry name" value="Sugar_tr"/>
    <property type="match status" value="1"/>
</dbReference>
<feature type="domain" description="Major facilitator superfamily (MFS) profile" evidence="8">
    <location>
        <begin position="1"/>
        <end position="288"/>
    </location>
</feature>
<name>A0A146FCP7_ASPKA</name>
<organism evidence="9 10">
    <name type="scientific">Aspergillus kawachii</name>
    <name type="common">White koji mold</name>
    <name type="synonym">Aspergillus awamori var. kawachi</name>
    <dbReference type="NCBI Taxonomy" id="1069201"/>
    <lineage>
        <taxon>Eukaryota</taxon>
        <taxon>Fungi</taxon>
        <taxon>Dikarya</taxon>
        <taxon>Ascomycota</taxon>
        <taxon>Pezizomycotina</taxon>
        <taxon>Eurotiomycetes</taxon>
        <taxon>Eurotiomycetidae</taxon>
        <taxon>Eurotiales</taxon>
        <taxon>Aspergillaceae</taxon>
        <taxon>Aspergillus</taxon>
        <taxon>Aspergillus subgen. Circumdati</taxon>
    </lineage>
</organism>
<keyword evidence="9" id="KW-0813">Transport</keyword>
<feature type="transmembrane region" description="Helical" evidence="6">
    <location>
        <begin position="46"/>
        <end position="66"/>
    </location>
</feature>
<reference evidence="9 10" key="1">
    <citation type="journal article" date="2016" name="DNA Res.">
        <title>Genome sequence of Aspergillus luchuensis NBRC 4314.</title>
        <authorList>
            <person name="Yamada O."/>
            <person name="Machida M."/>
            <person name="Hosoyama A."/>
            <person name="Goto M."/>
            <person name="Takahashi T."/>
            <person name="Futagami T."/>
            <person name="Yamagata Y."/>
            <person name="Takeuchi M."/>
            <person name="Kobayashi T."/>
            <person name="Koike H."/>
            <person name="Abe K."/>
            <person name="Asai K."/>
            <person name="Arita M."/>
            <person name="Fujita N."/>
            <person name="Fukuda K."/>
            <person name="Higa K."/>
            <person name="Horikawa H."/>
            <person name="Ishikawa T."/>
            <person name="Jinno K."/>
            <person name="Kato Y."/>
            <person name="Kirimura K."/>
            <person name="Mizutani O."/>
            <person name="Nakasone K."/>
            <person name="Sano M."/>
            <person name="Shiraishi Y."/>
            <person name="Tsukahara M."/>
            <person name="Gomi K."/>
        </authorList>
    </citation>
    <scope>NUCLEOTIDE SEQUENCE [LARGE SCALE GENOMIC DNA]</scope>
    <source>
        <strain evidence="9 10">RIB 2604</strain>
    </source>
</reference>